<name>A0ABR7YVE2_9PSED</name>
<dbReference type="Proteomes" id="UP000805841">
    <property type="component" value="Unassembled WGS sequence"/>
</dbReference>
<feature type="signal peptide" evidence="2">
    <location>
        <begin position="1"/>
        <end position="26"/>
    </location>
</feature>
<dbReference type="InterPro" id="IPR022529">
    <property type="entry name" value="DUF3530"/>
</dbReference>
<keyword evidence="4" id="KW-1185">Reference proteome</keyword>
<proteinExistence type="predicted"/>
<evidence type="ECO:0000256" key="1">
    <source>
        <dbReference type="SAM" id="MobiDB-lite"/>
    </source>
</evidence>
<gene>
    <name evidence="3" type="ORF">HAQ05_00100</name>
</gene>
<feature type="compositionally biased region" description="Low complexity" evidence="1">
    <location>
        <begin position="146"/>
        <end position="177"/>
    </location>
</feature>
<dbReference type="Gene3D" id="3.40.50.1820">
    <property type="entry name" value="alpha/beta hydrolase"/>
    <property type="match status" value="1"/>
</dbReference>
<dbReference type="RefSeq" id="WP_190416552.1">
    <property type="nucleotide sequence ID" value="NZ_JAAOCA010000001.1"/>
</dbReference>
<accession>A0ABR7YVE2</accession>
<organism evidence="3 4">
    <name type="scientific">Pseudomonas typographi</name>
    <dbReference type="NCBI Taxonomy" id="2715964"/>
    <lineage>
        <taxon>Bacteria</taxon>
        <taxon>Pseudomonadati</taxon>
        <taxon>Pseudomonadota</taxon>
        <taxon>Gammaproteobacteria</taxon>
        <taxon>Pseudomonadales</taxon>
        <taxon>Pseudomonadaceae</taxon>
        <taxon>Pseudomonas</taxon>
    </lineage>
</organism>
<sequence length="325" mass="34200">MPPIRRLTLCAVCLGLALPLPPLALAEDAPAKPATEVPVPRAPLAERSDEQAQDLTRLLPSDEQQQLQAGGDTFLALWKPANAPDSDGVVIILPGAGESADWPAVVAPMRNRLPDVKWASLSLSLPDALNDAVQPRGADTQPAPPKAASTASPPDANAPIEAAAAAGSEGSPSSGGESTDEQLQTDAQRIFARIDAGIAFAGQQKARSIVLLGHGTGAYWAARYLSERQPSRAQKLALVEPRTPGSAPQGLDALVGGLKLPVADFYYPSSPTLTNAAKARLQASRRQQGSHYTQVEMTAMPGNPDAQEQLFRRVRGWLTPKANTD</sequence>
<protein>
    <submittedName>
        <fullName evidence="3">DUF3530 family protein</fullName>
    </submittedName>
</protein>
<feature type="region of interest" description="Disordered" evidence="1">
    <location>
        <begin position="131"/>
        <end position="183"/>
    </location>
</feature>
<feature type="region of interest" description="Disordered" evidence="1">
    <location>
        <begin position="30"/>
        <end position="66"/>
    </location>
</feature>
<dbReference type="SUPFAM" id="SSF53474">
    <property type="entry name" value="alpha/beta-Hydrolases"/>
    <property type="match status" value="1"/>
</dbReference>
<reference evidence="3 4" key="1">
    <citation type="journal article" date="2020" name="Insects">
        <title>Bacteria Belonging to Pseudomonas typographi sp. nov. from the Bark Beetle Ips typographus Have Genomic Potential to Aid in the Host Ecology.</title>
        <authorList>
            <person name="Peral-Aranega E."/>
            <person name="Saati-Santamaria Z."/>
            <person name="Kolarik M."/>
            <person name="Rivas R."/>
            <person name="Garcia-Fraile P."/>
        </authorList>
    </citation>
    <scope>NUCLEOTIDE SEQUENCE [LARGE SCALE GENOMIC DNA]</scope>
    <source>
        <strain evidence="3 4">CA3A</strain>
    </source>
</reference>
<comment type="caution">
    <text evidence="3">The sequence shown here is derived from an EMBL/GenBank/DDBJ whole genome shotgun (WGS) entry which is preliminary data.</text>
</comment>
<evidence type="ECO:0000256" key="2">
    <source>
        <dbReference type="SAM" id="SignalP"/>
    </source>
</evidence>
<evidence type="ECO:0000313" key="4">
    <source>
        <dbReference type="Proteomes" id="UP000805841"/>
    </source>
</evidence>
<feature type="chain" id="PRO_5046304554" evidence="2">
    <location>
        <begin position="27"/>
        <end position="325"/>
    </location>
</feature>
<dbReference type="Pfam" id="PF12048">
    <property type="entry name" value="DUF3530"/>
    <property type="match status" value="1"/>
</dbReference>
<dbReference type="InterPro" id="IPR029058">
    <property type="entry name" value="AB_hydrolase_fold"/>
</dbReference>
<keyword evidence="2" id="KW-0732">Signal</keyword>
<dbReference type="EMBL" id="JAAOCA010000001">
    <property type="protein sequence ID" value="MBD1597119.1"/>
    <property type="molecule type" value="Genomic_DNA"/>
</dbReference>
<evidence type="ECO:0000313" key="3">
    <source>
        <dbReference type="EMBL" id="MBD1597119.1"/>
    </source>
</evidence>